<dbReference type="InterPro" id="IPR025661">
    <property type="entry name" value="Pept_asp_AS"/>
</dbReference>
<dbReference type="OrthoDB" id="1683628at2759"/>
<organism evidence="6 7">
    <name type="scientific">Trifolium subterraneum</name>
    <name type="common">Subterranean clover</name>
    <dbReference type="NCBI Taxonomy" id="3900"/>
    <lineage>
        <taxon>Eukaryota</taxon>
        <taxon>Viridiplantae</taxon>
        <taxon>Streptophyta</taxon>
        <taxon>Embryophyta</taxon>
        <taxon>Tracheophyta</taxon>
        <taxon>Spermatophyta</taxon>
        <taxon>Magnoliopsida</taxon>
        <taxon>eudicotyledons</taxon>
        <taxon>Gunneridae</taxon>
        <taxon>Pentapetalae</taxon>
        <taxon>rosids</taxon>
        <taxon>fabids</taxon>
        <taxon>Fabales</taxon>
        <taxon>Fabaceae</taxon>
        <taxon>Papilionoideae</taxon>
        <taxon>50 kb inversion clade</taxon>
        <taxon>NPAAA clade</taxon>
        <taxon>Hologalegina</taxon>
        <taxon>IRL clade</taxon>
        <taxon>Trifolieae</taxon>
        <taxon>Trifolium</taxon>
    </lineage>
</organism>
<dbReference type="GO" id="GO:0006508">
    <property type="term" value="P:proteolysis"/>
    <property type="evidence" value="ECO:0007669"/>
    <property type="project" value="UniProtKB-KW"/>
</dbReference>
<sequence length="135" mass="15257">MKLRGARDESARRADIRTNFPLLHVEPCVARGILYAARRYQNLVIFICQPCAVRGNLWRGAQLSETSVIRSRGPSFNHEVTIIGYGINEEGKKYWLIKNSWGENWGESGYMRLIRESGEPGGQCGMAEHSAYPTI</sequence>
<dbReference type="InterPro" id="IPR000668">
    <property type="entry name" value="Peptidase_C1A_C"/>
</dbReference>
<proteinExistence type="inferred from homology"/>
<dbReference type="PANTHER" id="PTHR12411">
    <property type="entry name" value="CYSTEINE PROTEASE FAMILY C1-RELATED"/>
    <property type="match status" value="1"/>
</dbReference>
<reference evidence="7" key="1">
    <citation type="journal article" date="2017" name="Front. Plant Sci.">
        <title>Climate Clever Clovers: New Paradigm to Reduce the Environmental Footprint of Ruminants by Breeding Low Methanogenic Forages Utilizing Haplotype Variation.</title>
        <authorList>
            <person name="Kaur P."/>
            <person name="Appels R."/>
            <person name="Bayer P.E."/>
            <person name="Keeble-Gagnere G."/>
            <person name="Wang J."/>
            <person name="Hirakawa H."/>
            <person name="Shirasawa K."/>
            <person name="Vercoe P."/>
            <person name="Stefanova K."/>
            <person name="Durmic Z."/>
            <person name="Nichols P."/>
            <person name="Revell C."/>
            <person name="Isobe S.N."/>
            <person name="Edwards D."/>
            <person name="Erskine W."/>
        </authorList>
    </citation>
    <scope>NUCLEOTIDE SEQUENCE [LARGE SCALE GENOMIC DNA]</scope>
    <source>
        <strain evidence="7">cv. Daliak</strain>
    </source>
</reference>
<dbReference type="SMART" id="SM00645">
    <property type="entry name" value="Pept_C1"/>
    <property type="match status" value="1"/>
</dbReference>
<keyword evidence="3" id="KW-0378">Hydrolase</keyword>
<accession>A0A2Z6NRF8</accession>
<evidence type="ECO:0000256" key="1">
    <source>
        <dbReference type="ARBA" id="ARBA00008455"/>
    </source>
</evidence>
<keyword evidence="2" id="KW-0645">Protease</keyword>
<dbReference type="AlphaFoldDB" id="A0A2Z6NRF8"/>
<name>A0A2Z6NRF8_TRISU</name>
<dbReference type="Pfam" id="PF00112">
    <property type="entry name" value="Peptidase_C1"/>
    <property type="match status" value="1"/>
</dbReference>
<dbReference type="EMBL" id="DF974258">
    <property type="protein sequence ID" value="GAU46854.1"/>
    <property type="molecule type" value="Genomic_DNA"/>
</dbReference>
<dbReference type="InterPro" id="IPR038765">
    <property type="entry name" value="Papain-like_cys_pep_sf"/>
</dbReference>
<gene>
    <name evidence="6" type="ORF">TSUD_385310</name>
</gene>
<evidence type="ECO:0000256" key="2">
    <source>
        <dbReference type="ARBA" id="ARBA00022670"/>
    </source>
</evidence>
<keyword evidence="4" id="KW-0788">Thiol protease</keyword>
<dbReference type="InterPro" id="IPR013128">
    <property type="entry name" value="Peptidase_C1A"/>
</dbReference>
<evidence type="ECO:0000313" key="7">
    <source>
        <dbReference type="Proteomes" id="UP000242715"/>
    </source>
</evidence>
<protein>
    <recommendedName>
        <fullName evidence="5">Peptidase C1A papain C-terminal domain-containing protein</fullName>
    </recommendedName>
</protein>
<dbReference type="Gene3D" id="3.90.70.10">
    <property type="entry name" value="Cysteine proteinases"/>
    <property type="match status" value="1"/>
</dbReference>
<dbReference type="SUPFAM" id="SSF54001">
    <property type="entry name" value="Cysteine proteinases"/>
    <property type="match status" value="1"/>
</dbReference>
<dbReference type="Proteomes" id="UP000242715">
    <property type="component" value="Unassembled WGS sequence"/>
</dbReference>
<keyword evidence="7" id="KW-1185">Reference proteome</keyword>
<evidence type="ECO:0000256" key="4">
    <source>
        <dbReference type="ARBA" id="ARBA00022807"/>
    </source>
</evidence>
<comment type="similarity">
    <text evidence="1">Belongs to the peptidase C1 family.</text>
</comment>
<evidence type="ECO:0000256" key="3">
    <source>
        <dbReference type="ARBA" id="ARBA00022801"/>
    </source>
</evidence>
<dbReference type="PROSITE" id="PS00640">
    <property type="entry name" value="THIOL_PROTEASE_ASN"/>
    <property type="match status" value="1"/>
</dbReference>
<dbReference type="GO" id="GO:0008234">
    <property type="term" value="F:cysteine-type peptidase activity"/>
    <property type="evidence" value="ECO:0007669"/>
    <property type="project" value="UniProtKB-KW"/>
</dbReference>
<feature type="domain" description="Peptidase C1A papain C-terminal" evidence="5">
    <location>
        <begin position="1"/>
        <end position="134"/>
    </location>
</feature>
<evidence type="ECO:0000313" key="6">
    <source>
        <dbReference type="EMBL" id="GAU46854.1"/>
    </source>
</evidence>
<evidence type="ECO:0000259" key="5">
    <source>
        <dbReference type="SMART" id="SM00645"/>
    </source>
</evidence>